<dbReference type="InterPro" id="IPR036866">
    <property type="entry name" value="RibonucZ/Hydroxyglut_hydro"/>
</dbReference>
<dbReference type="RefSeq" id="WP_003485007.1">
    <property type="nucleotide sequence ID" value="NZ_JXSU01000007.1"/>
</dbReference>
<dbReference type="Pfam" id="PF00753">
    <property type="entry name" value="Lactamase_B"/>
    <property type="match status" value="1"/>
</dbReference>
<dbReference type="PATRIC" id="fig|1379739.3.peg.2703"/>
<feature type="domain" description="Metallo-beta-lactamase" evidence="1">
    <location>
        <begin position="19"/>
        <end position="114"/>
    </location>
</feature>
<dbReference type="InterPro" id="IPR001279">
    <property type="entry name" value="Metallo-B-lactamas"/>
</dbReference>
<dbReference type="InterPro" id="IPR052926">
    <property type="entry name" value="Metallo-beta-lactamase_dom"/>
</dbReference>
<reference evidence="2 3" key="1">
    <citation type="submission" date="2014-06" db="EMBL/GenBank/DDBJ databases">
        <title>Genome characterization of distinct group I Clostridium botulinum lineages.</title>
        <authorList>
            <person name="Giordani F."/>
            <person name="Anselmo A."/>
            <person name="Fillo S."/>
            <person name="Palozzi A.M."/>
            <person name="Fortunato A."/>
            <person name="Gentile B."/>
            <person name="Ciammaruconi A."/>
            <person name="Anniballi F."/>
            <person name="De Medici D."/>
            <person name="Lista F."/>
        </authorList>
    </citation>
    <scope>NUCLEOTIDE SEQUENCE [LARGE SCALE GENOMIC DNA]</scope>
    <source>
        <strain evidence="2 3">B2 450</strain>
    </source>
</reference>
<evidence type="ECO:0000313" key="2">
    <source>
        <dbReference type="EMBL" id="KIS24197.1"/>
    </source>
</evidence>
<dbReference type="PANTHER" id="PTHR13754:SF13">
    <property type="entry name" value="METALLO-BETA-LACTAMASE SUPERFAMILY PROTEIN (AFU_ORTHOLOGUE AFUA_3G07630)"/>
    <property type="match status" value="1"/>
</dbReference>
<evidence type="ECO:0000313" key="3">
    <source>
        <dbReference type="Proteomes" id="UP000032250"/>
    </source>
</evidence>
<name>A0A0D1BWJ2_CLOBO</name>
<dbReference type="Gene3D" id="3.60.15.10">
    <property type="entry name" value="Ribonuclease Z/Hydroxyacylglutathione hydrolase-like"/>
    <property type="match status" value="1"/>
</dbReference>
<dbReference type="HOGENOM" id="CLU_036012_0_0_9"/>
<dbReference type="EMBL" id="JXSU01000007">
    <property type="protein sequence ID" value="KIS24197.1"/>
    <property type="molecule type" value="Genomic_DNA"/>
</dbReference>
<dbReference type="SUPFAM" id="SSF56281">
    <property type="entry name" value="Metallo-hydrolase/oxidoreductase"/>
    <property type="match status" value="1"/>
</dbReference>
<dbReference type="GO" id="GO:0016740">
    <property type="term" value="F:transferase activity"/>
    <property type="evidence" value="ECO:0007669"/>
    <property type="project" value="TreeGrafter"/>
</dbReference>
<sequence length="278" mass="30956">MKLIALIENKSNSKLIGEHGLAVYIEYNGKRYLLDTGASNTFTDNALKLGVDLSMIDAAILSHSHYDHSGGYNGFFDRNKKANVYVRKEAKELCYGKIGPFKRYIGIPKGILDKYADRFIYVHGDYKIHEGVHLISHKTDNLEVRGKKAHMYRMTKNGLKPDDFHHEQSLVFDTDDGLVILNSCSHGGIDNIVKEVKATFQGKKVLAVIGGFHLMGLTGTSSMSIKAEEVKALGNRLVDLGVEHIYTCHCTGEPAYKILKKTLGEKVEYFSTGTVVEL</sequence>
<accession>A0A0D1BWJ2</accession>
<evidence type="ECO:0000259" key="1">
    <source>
        <dbReference type="Pfam" id="PF00753"/>
    </source>
</evidence>
<comment type="caution">
    <text evidence="2">The sequence shown here is derived from an EMBL/GenBank/DDBJ whole genome shotgun (WGS) entry which is preliminary data.</text>
</comment>
<dbReference type="AlphaFoldDB" id="A0A0D1BWJ2"/>
<proteinExistence type="predicted"/>
<dbReference type="Proteomes" id="UP000032250">
    <property type="component" value="Unassembled WGS sequence"/>
</dbReference>
<dbReference type="CDD" id="cd07713">
    <property type="entry name" value="DHPS-like_MBL-fold"/>
    <property type="match status" value="1"/>
</dbReference>
<dbReference type="OrthoDB" id="9803916at2"/>
<organism evidence="2 3">
    <name type="scientific">Clostridium botulinum B2 450</name>
    <dbReference type="NCBI Taxonomy" id="1379739"/>
    <lineage>
        <taxon>Bacteria</taxon>
        <taxon>Bacillati</taxon>
        <taxon>Bacillota</taxon>
        <taxon>Clostridia</taxon>
        <taxon>Eubacteriales</taxon>
        <taxon>Clostridiaceae</taxon>
        <taxon>Clostridium</taxon>
    </lineage>
</organism>
<dbReference type="InterPro" id="IPR041712">
    <property type="entry name" value="DHPS-like_MBL-fold"/>
</dbReference>
<gene>
    <name evidence="2" type="ORF">N495_11610</name>
</gene>
<protein>
    <submittedName>
        <fullName evidence="2">Metallo-beta-lactamase</fullName>
    </submittedName>
</protein>
<dbReference type="PANTHER" id="PTHR13754">
    <property type="entry name" value="METALLO-BETA-LACTAMASE SUPERFAMILY PROTEIN"/>
    <property type="match status" value="1"/>
</dbReference>